<gene>
    <name evidence="6" type="ORF">RDB_LOCUS153789</name>
</gene>
<name>A0A8H3BG35_9AGAM</name>
<dbReference type="NCBIfam" id="TIGR02231">
    <property type="entry name" value="mucoidy inhibitor MuiA family protein"/>
    <property type="match status" value="2"/>
</dbReference>
<feature type="region of interest" description="Disordered" evidence="2">
    <location>
        <begin position="131"/>
        <end position="151"/>
    </location>
</feature>
<dbReference type="PANTHER" id="PTHR31005:SF8">
    <property type="entry name" value="DUF4139 DOMAIN-CONTAINING PROTEIN"/>
    <property type="match status" value="1"/>
</dbReference>
<feature type="compositionally biased region" description="Acidic residues" evidence="2">
    <location>
        <begin position="141"/>
        <end position="150"/>
    </location>
</feature>
<feature type="domain" description="DUF4140" evidence="5">
    <location>
        <begin position="71"/>
        <end position="175"/>
    </location>
</feature>
<evidence type="ECO:0008006" key="8">
    <source>
        <dbReference type="Google" id="ProtNLM"/>
    </source>
</evidence>
<feature type="non-terminal residue" evidence="6">
    <location>
        <position position="596"/>
    </location>
</feature>
<feature type="region of interest" description="Disordered" evidence="2">
    <location>
        <begin position="328"/>
        <end position="349"/>
    </location>
</feature>
<evidence type="ECO:0000256" key="1">
    <source>
        <dbReference type="SAM" id="Coils"/>
    </source>
</evidence>
<keyword evidence="3" id="KW-0732">Signal</keyword>
<evidence type="ECO:0000313" key="6">
    <source>
        <dbReference type="EMBL" id="CAE6456857.1"/>
    </source>
</evidence>
<dbReference type="PANTHER" id="PTHR31005">
    <property type="entry name" value="DUF4139 DOMAIN-CONTAINING PROTEIN"/>
    <property type="match status" value="1"/>
</dbReference>
<dbReference type="AlphaFoldDB" id="A0A8H3BG35"/>
<dbReference type="InterPro" id="IPR011935">
    <property type="entry name" value="CHP02231"/>
</dbReference>
<proteinExistence type="predicted"/>
<evidence type="ECO:0000313" key="7">
    <source>
        <dbReference type="Proteomes" id="UP000663846"/>
    </source>
</evidence>
<dbReference type="EMBL" id="CAJMWS010000650">
    <property type="protein sequence ID" value="CAE6456857.1"/>
    <property type="molecule type" value="Genomic_DNA"/>
</dbReference>
<dbReference type="InterPro" id="IPR025554">
    <property type="entry name" value="DUF4140"/>
</dbReference>
<comment type="caution">
    <text evidence="6">The sequence shown here is derived from an EMBL/GenBank/DDBJ whole genome shotgun (WGS) entry which is preliminary data.</text>
</comment>
<feature type="region of interest" description="Disordered" evidence="2">
    <location>
        <begin position="380"/>
        <end position="399"/>
    </location>
</feature>
<feature type="coiled-coil region" evidence="1">
    <location>
        <begin position="201"/>
        <end position="235"/>
    </location>
</feature>
<feature type="region of interest" description="Disordered" evidence="2">
    <location>
        <begin position="536"/>
        <end position="555"/>
    </location>
</feature>
<feature type="chain" id="PRO_5034060780" description="Protein F37C4,5 [Caenorhabditis elegans]" evidence="3">
    <location>
        <begin position="26"/>
        <end position="596"/>
    </location>
</feature>
<reference evidence="6" key="1">
    <citation type="submission" date="2021-01" db="EMBL/GenBank/DDBJ databases">
        <authorList>
            <person name="Kaushik A."/>
        </authorList>
    </citation>
    <scope>NUCLEOTIDE SEQUENCE</scope>
    <source>
        <strain evidence="6">AG1-1C</strain>
    </source>
</reference>
<feature type="domain" description="DUF4139" evidence="4">
    <location>
        <begin position="256"/>
        <end position="594"/>
    </location>
</feature>
<organism evidence="6 7">
    <name type="scientific">Rhizoctonia solani</name>
    <dbReference type="NCBI Taxonomy" id="456999"/>
    <lineage>
        <taxon>Eukaryota</taxon>
        <taxon>Fungi</taxon>
        <taxon>Dikarya</taxon>
        <taxon>Basidiomycota</taxon>
        <taxon>Agaricomycotina</taxon>
        <taxon>Agaricomycetes</taxon>
        <taxon>Cantharellales</taxon>
        <taxon>Ceratobasidiaceae</taxon>
        <taxon>Rhizoctonia</taxon>
    </lineage>
</organism>
<protein>
    <recommendedName>
        <fullName evidence="8">Protein F37C4,5 [Caenorhabditis elegans]</fullName>
    </recommendedName>
</protein>
<evidence type="ECO:0000256" key="2">
    <source>
        <dbReference type="SAM" id="MobiDB-lite"/>
    </source>
</evidence>
<evidence type="ECO:0000256" key="3">
    <source>
        <dbReference type="SAM" id="SignalP"/>
    </source>
</evidence>
<accession>A0A8H3BG35</accession>
<keyword evidence="1" id="KW-0175">Coiled coil</keyword>
<feature type="signal peptide" evidence="3">
    <location>
        <begin position="1"/>
        <end position="25"/>
    </location>
</feature>
<dbReference type="Pfam" id="PF13598">
    <property type="entry name" value="DUF4139"/>
    <property type="match status" value="1"/>
</dbReference>
<dbReference type="Proteomes" id="UP000663846">
    <property type="component" value="Unassembled WGS sequence"/>
</dbReference>
<dbReference type="InterPro" id="IPR037291">
    <property type="entry name" value="DUF4139"/>
</dbReference>
<sequence length="596" mass="67072">MPQESGRYLLCFSFLLCLILPYVTGTNAPLFIYSKPIPKPTISSAFIMIDPPASHKVNVNASEQDHLIDSVTVFQAGRAEVKRRVQLQLKQGQNQIVIERLPSLLVKDSLRVQGTGTAAIFDVVYHCPNRHSHRNRRHDESSDEEDEEETECRKTVQALEKQRGTIENQISFLQAYGRSLSSQNSNTESLEQFLDVYAARQDVLNKRIQELDLEIKRAEKALREVQKKQPEHKTKAQRRTKVTVTVMSKEEGNAELTLTYVVWNASWTPIYELRASISSSPNLPSSITLYYQASLTQATGEDWPEAVLTLSTAAPYRGADMPKLTTWRIGVPPASEPRGRYRTRSRSQSPRVIYVSEPGSVRRRSYSSSSPTRIIHVDRVGIHSSSPPRRPRSPSPAQIIVPDHRMVTEHKPTPMAVRQADVVDTGVLSATFNIPGRSNVPSDQGNHKVLIGSLDFQITPEWICIPRKDESVFLRCKVVNSSEFTFLPGEVSVFIGDSFVSKSQIQHVPPNDSFQLSLGTDPTLRVTYAPVRTHKRTNSESGFNFPGRQRQPKQLTTKYSQQITIRNTRPIMVPALHILDHVPVSNLETLKVNVVS</sequence>
<evidence type="ECO:0000259" key="5">
    <source>
        <dbReference type="Pfam" id="PF13600"/>
    </source>
</evidence>
<dbReference type="Pfam" id="PF13600">
    <property type="entry name" value="DUF4140"/>
    <property type="match status" value="1"/>
</dbReference>
<evidence type="ECO:0000259" key="4">
    <source>
        <dbReference type="Pfam" id="PF13598"/>
    </source>
</evidence>